<dbReference type="PANTHER" id="PTHR47171">
    <property type="entry name" value="FARA-RELATED"/>
    <property type="match status" value="1"/>
</dbReference>
<evidence type="ECO:0000256" key="4">
    <source>
        <dbReference type="ARBA" id="ARBA00023163"/>
    </source>
</evidence>
<dbReference type="GO" id="GO:0006351">
    <property type="term" value="P:DNA-templated transcription"/>
    <property type="evidence" value="ECO:0007669"/>
    <property type="project" value="InterPro"/>
</dbReference>
<evidence type="ECO:0000256" key="2">
    <source>
        <dbReference type="ARBA" id="ARBA00023015"/>
    </source>
</evidence>
<dbReference type="InterPro" id="IPR052073">
    <property type="entry name" value="Amide_Lactam_Regulators"/>
</dbReference>
<dbReference type="InterPro" id="IPR007219">
    <property type="entry name" value="XnlR_reg_dom"/>
</dbReference>
<comment type="caution">
    <text evidence="7">The sequence shown here is derived from an EMBL/GenBank/DDBJ whole genome shotgun (WGS) entry which is preliminary data.</text>
</comment>
<dbReference type="GO" id="GO:0003677">
    <property type="term" value="F:DNA binding"/>
    <property type="evidence" value="ECO:0007669"/>
    <property type="project" value="UniProtKB-KW"/>
</dbReference>
<evidence type="ECO:0000256" key="3">
    <source>
        <dbReference type="ARBA" id="ARBA00023125"/>
    </source>
</evidence>
<dbReference type="Proteomes" id="UP001345827">
    <property type="component" value="Unassembled WGS sequence"/>
</dbReference>
<keyword evidence="3" id="KW-0238">DNA-binding</keyword>
<feature type="domain" description="Xylanolytic transcriptional activator regulatory" evidence="6">
    <location>
        <begin position="76"/>
        <end position="241"/>
    </location>
</feature>
<proteinExistence type="predicted"/>
<dbReference type="Pfam" id="PF04082">
    <property type="entry name" value="Fungal_trans"/>
    <property type="match status" value="1"/>
</dbReference>
<dbReference type="EMBL" id="JAXLQG010000033">
    <property type="protein sequence ID" value="KAK5527775.1"/>
    <property type="molecule type" value="Genomic_DNA"/>
</dbReference>
<keyword evidence="1" id="KW-0862">Zinc</keyword>
<accession>A0AAV9PR09</accession>
<sequence length="575" mass="65208">MSRFVGHLNPETHLLARTRPNSPDSCQQIDHLGIWFSEDTSNSARAWPRVAASMKRYLRVIHDFEIPDNRVCEALIDIYFATVHHFIPLVDERAFRQARRSNSLSIALMLAVILAACRDHRAKPFLRFASKDQLLPPRKFAQRIYTHLTSLLKADAEKDKVTLIQVHALMSLHCEGPTGNETASLNLLTAIHYLQVLGMHLPRADEADKSGAFSRIFWCIWSLDRLNAAFNGRPTIIHERDMAHRAAFTCEAHETQQWVAFLIWLKLTDLLDKTIAFYRPGADPTSTGWETGFPSFEELITEDAQRISPDIIYTLEIYYHAIAILTSRYRDWNPVTASNAASIRQALSTLRMLQLVDEVPVSELPPLPIMPYTMTLSLSVTYRQCRTPGSIPTFNRAKRQLSGVYHVLEELATQWWFAEAMAKLGRNAMAKLRSYSHYNSQRLDKRLDRDQTAYEATGAEQVRRSTFEVDHASRSTDGGAINNTAQSLLNDISAVQALDTQITDSGRPSHDCQEISLSINEPTAQVAQGMIDNSFDYDWFLLDSIPNLLYPESGMVDTLFNDVSIFDGFETMPLN</sequence>
<keyword evidence="2" id="KW-0805">Transcription regulation</keyword>
<dbReference type="AlphaFoldDB" id="A0AAV9PR09"/>
<evidence type="ECO:0000313" key="8">
    <source>
        <dbReference type="Proteomes" id="UP001345827"/>
    </source>
</evidence>
<dbReference type="CDD" id="cd12148">
    <property type="entry name" value="fungal_TF_MHR"/>
    <property type="match status" value="1"/>
</dbReference>
<evidence type="ECO:0000256" key="5">
    <source>
        <dbReference type="ARBA" id="ARBA00023242"/>
    </source>
</evidence>
<evidence type="ECO:0000259" key="6">
    <source>
        <dbReference type="Pfam" id="PF04082"/>
    </source>
</evidence>
<dbReference type="GO" id="GO:0008270">
    <property type="term" value="F:zinc ion binding"/>
    <property type="evidence" value="ECO:0007669"/>
    <property type="project" value="InterPro"/>
</dbReference>
<keyword evidence="5" id="KW-0539">Nucleus</keyword>
<name>A0AAV9PR09_9PEZI</name>
<dbReference type="PANTHER" id="PTHR47171:SF6">
    <property type="entry name" value="SPECIFIC TRANSCRIPTION FACTOR, PUTATIVE (AFU_ORTHOLOGUE AFUA_2G06130)-RELATED"/>
    <property type="match status" value="1"/>
</dbReference>
<reference evidence="7 8" key="1">
    <citation type="submission" date="2023-06" db="EMBL/GenBank/DDBJ databases">
        <title>Black Yeasts Isolated from many extreme environments.</title>
        <authorList>
            <person name="Coleine C."/>
            <person name="Stajich J.E."/>
            <person name="Selbmann L."/>
        </authorList>
    </citation>
    <scope>NUCLEOTIDE SEQUENCE [LARGE SCALE GENOMIC DNA]</scope>
    <source>
        <strain evidence="7 8">CCFEE 5887</strain>
    </source>
</reference>
<evidence type="ECO:0000313" key="7">
    <source>
        <dbReference type="EMBL" id="KAK5527775.1"/>
    </source>
</evidence>
<evidence type="ECO:0000256" key="1">
    <source>
        <dbReference type="ARBA" id="ARBA00022833"/>
    </source>
</evidence>
<protein>
    <recommendedName>
        <fullName evidence="6">Xylanolytic transcriptional activator regulatory domain-containing protein</fullName>
    </recommendedName>
</protein>
<organism evidence="7 8">
    <name type="scientific">Vermiconidia calcicola</name>
    <dbReference type="NCBI Taxonomy" id="1690605"/>
    <lineage>
        <taxon>Eukaryota</taxon>
        <taxon>Fungi</taxon>
        <taxon>Dikarya</taxon>
        <taxon>Ascomycota</taxon>
        <taxon>Pezizomycotina</taxon>
        <taxon>Dothideomycetes</taxon>
        <taxon>Dothideomycetidae</taxon>
        <taxon>Mycosphaerellales</taxon>
        <taxon>Extremaceae</taxon>
        <taxon>Vermiconidia</taxon>
    </lineage>
</organism>
<keyword evidence="8" id="KW-1185">Reference proteome</keyword>
<keyword evidence="4" id="KW-0804">Transcription</keyword>
<gene>
    <name evidence="7" type="ORF">LTR25_010906</name>
</gene>